<dbReference type="GO" id="GO:0098609">
    <property type="term" value="P:cell-cell adhesion"/>
    <property type="evidence" value="ECO:0007669"/>
    <property type="project" value="TreeGrafter"/>
</dbReference>
<feature type="region of interest" description="Disordered" evidence="6">
    <location>
        <begin position="2053"/>
        <end position="2091"/>
    </location>
</feature>
<evidence type="ECO:0000259" key="7">
    <source>
        <dbReference type="PROSITE" id="PS50835"/>
    </source>
</evidence>
<dbReference type="SMART" id="SM00408">
    <property type="entry name" value="IGc2"/>
    <property type="match status" value="2"/>
</dbReference>
<feature type="region of interest" description="Disordered" evidence="6">
    <location>
        <begin position="572"/>
        <end position="746"/>
    </location>
</feature>
<feature type="compositionally biased region" description="Basic and acidic residues" evidence="6">
    <location>
        <begin position="572"/>
        <end position="584"/>
    </location>
</feature>
<dbReference type="CDD" id="cd00096">
    <property type="entry name" value="Ig"/>
    <property type="match status" value="1"/>
</dbReference>
<dbReference type="GO" id="GO:0050839">
    <property type="term" value="F:cell adhesion molecule binding"/>
    <property type="evidence" value="ECO:0007669"/>
    <property type="project" value="TreeGrafter"/>
</dbReference>
<feature type="region of interest" description="Disordered" evidence="6">
    <location>
        <begin position="1711"/>
        <end position="1742"/>
    </location>
</feature>
<protein>
    <recommendedName>
        <fullName evidence="7">Ig-like domain-containing protein</fullName>
    </recommendedName>
</protein>
<feature type="compositionally biased region" description="Basic residues" evidence="6">
    <location>
        <begin position="1359"/>
        <end position="1371"/>
    </location>
</feature>
<feature type="compositionally biased region" description="Basic and acidic residues" evidence="6">
    <location>
        <begin position="937"/>
        <end position="946"/>
    </location>
</feature>
<evidence type="ECO:0000313" key="8">
    <source>
        <dbReference type="EnsemblMetazoa" id="ASTEI00776-PA"/>
    </source>
</evidence>
<feature type="compositionally biased region" description="Low complexity" evidence="6">
    <location>
        <begin position="1660"/>
        <end position="1696"/>
    </location>
</feature>
<dbReference type="Proteomes" id="UP000076408">
    <property type="component" value="Unassembled WGS sequence"/>
</dbReference>
<dbReference type="PANTHER" id="PTHR11640">
    <property type="entry name" value="NEPHRIN"/>
    <property type="match status" value="1"/>
</dbReference>
<feature type="region of interest" description="Disordered" evidence="6">
    <location>
        <begin position="926"/>
        <end position="982"/>
    </location>
</feature>
<reference evidence="9" key="1">
    <citation type="journal article" date="2014" name="Genome Biol.">
        <title>Genome analysis of a major urban malaria vector mosquito, Anopheles stephensi.</title>
        <authorList>
            <person name="Jiang X."/>
            <person name="Peery A."/>
            <person name="Hall A.B."/>
            <person name="Sharma A."/>
            <person name="Chen X.G."/>
            <person name="Waterhouse R.M."/>
            <person name="Komissarov A."/>
            <person name="Riehle M.M."/>
            <person name="Shouche Y."/>
            <person name="Sharakhova M.V."/>
            <person name="Lawson D."/>
            <person name="Pakpour N."/>
            <person name="Arensburger P."/>
            <person name="Davidson V.L."/>
            <person name="Eiglmeier K."/>
            <person name="Emrich S."/>
            <person name="George P."/>
            <person name="Kennedy R.C."/>
            <person name="Mane S.P."/>
            <person name="Maslen G."/>
            <person name="Oringanje C."/>
            <person name="Qi Y."/>
            <person name="Settlage R."/>
            <person name="Tojo M."/>
            <person name="Tubio J.M."/>
            <person name="Unger M.F."/>
            <person name="Wang B."/>
            <person name="Vernick K.D."/>
            <person name="Ribeiro J.M."/>
            <person name="James A.A."/>
            <person name="Michel K."/>
            <person name="Riehle M.A."/>
            <person name="Luckhart S."/>
            <person name="Sharakhov I.V."/>
            <person name="Tu Z."/>
        </authorList>
    </citation>
    <scope>NUCLEOTIDE SEQUENCE [LARGE SCALE GENOMIC DNA]</scope>
    <source>
        <strain evidence="9">Indian</strain>
    </source>
</reference>
<dbReference type="PANTHER" id="PTHR11640:SF154">
    <property type="entry name" value="IRREGULAR CHIASM C-ROUGHEST PROTEIN-LIKE PROTEIN"/>
    <property type="match status" value="1"/>
</dbReference>
<feature type="compositionally biased region" description="Low complexity" evidence="6">
    <location>
        <begin position="834"/>
        <end position="856"/>
    </location>
</feature>
<keyword evidence="3" id="KW-1015">Disulfide bond</keyword>
<comment type="subcellular location">
    <subcellularLocation>
        <location evidence="1">Membrane</location>
        <topology evidence="1">Single-pass type I membrane protein</topology>
    </subcellularLocation>
</comment>
<feature type="domain" description="Ig-like" evidence="7">
    <location>
        <begin position="228"/>
        <end position="308"/>
    </location>
</feature>
<feature type="region of interest" description="Disordered" evidence="6">
    <location>
        <begin position="1658"/>
        <end position="1698"/>
    </location>
</feature>
<dbReference type="VEuPathDB" id="VectorBase:ASTE011441"/>
<feature type="compositionally biased region" description="Basic residues" evidence="6">
    <location>
        <begin position="1188"/>
        <end position="1197"/>
    </location>
</feature>
<evidence type="ECO:0000313" key="9">
    <source>
        <dbReference type="Proteomes" id="UP000076408"/>
    </source>
</evidence>
<feature type="compositionally biased region" description="Polar residues" evidence="6">
    <location>
        <begin position="1733"/>
        <end position="1742"/>
    </location>
</feature>
<dbReference type="SMART" id="SM00409">
    <property type="entry name" value="IG"/>
    <property type="match status" value="5"/>
</dbReference>
<dbReference type="InterPro" id="IPR003598">
    <property type="entry name" value="Ig_sub2"/>
</dbReference>
<dbReference type="InterPro" id="IPR013162">
    <property type="entry name" value="CD80_C2-set"/>
</dbReference>
<feature type="region of interest" description="Disordered" evidence="6">
    <location>
        <begin position="1012"/>
        <end position="1112"/>
    </location>
</feature>
<feature type="region of interest" description="Disordered" evidence="6">
    <location>
        <begin position="1781"/>
        <end position="1857"/>
    </location>
</feature>
<feature type="compositionally biased region" description="Polar residues" evidence="6">
    <location>
        <begin position="1027"/>
        <end position="1047"/>
    </location>
</feature>
<feature type="compositionally biased region" description="Polar residues" evidence="6">
    <location>
        <begin position="956"/>
        <end position="978"/>
    </location>
</feature>
<dbReference type="InterPro" id="IPR036179">
    <property type="entry name" value="Ig-like_dom_sf"/>
</dbReference>
<dbReference type="GO" id="GO:0005886">
    <property type="term" value="C:plasma membrane"/>
    <property type="evidence" value="ECO:0007669"/>
    <property type="project" value="TreeGrafter"/>
</dbReference>
<dbReference type="VEuPathDB" id="VectorBase:ASTEI00776"/>
<feature type="compositionally biased region" description="Polar residues" evidence="6">
    <location>
        <begin position="694"/>
        <end position="705"/>
    </location>
</feature>
<dbReference type="STRING" id="30069.A0A182XX40"/>
<dbReference type="InterPro" id="IPR051275">
    <property type="entry name" value="Cell_adhesion_signaling"/>
</dbReference>
<dbReference type="EnsemblMetazoa" id="ASTEI00776-RA">
    <property type="protein sequence ID" value="ASTEI00776-PA"/>
    <property type="gene ID" value="ASTEI00776"/>
</dbReference>
<organism evidence="8 9">
    <name type="scientific">Anopheles stephensi</name>
    <name type="common">Indo-Pakistan malaria mosquito</name>
    <dbReference type="NCBI Taxonomy" id="30069"/>
    <lineage>
        <taxon>Eukaryota</taxon>
        <taxon>Metazoa</taxon>
        <taxon>Ecdysozoa</taxon>
        <taxon>Arthropoda</taxon>
        <taxon>Hexapoda</taxon>
        <taxon>Insecta</taxon>
        <taxon>Pterygota</taxon>
        <taxon>Neoptera</taxon>
        <taxon>Endopterygota</taxon>
        <taxon>Diptera</taxon>
        <taxon>Nematocera</taxon>
        <taxon>Culicoidea</taxon>
        <taxon>Culicidae</taxon>
        <taxon>Anophelinae</taxon>
        <taxon>Anopheles</taxon>
    </lineage>
</organism>
<dbReference type="PROSITE" id="PS50835">
    <property type="entry name" value="IG_LIKE"/>
    <property type="match status" value="4"/>
</dbReference>
<keyword evidence="5" id="KW-0393">Immunoglobulin domain</keyword>
<dbReference type="Gene3D" id="2.60.40.10">
    <property type="entry name" value="Immunoglobulins"/>
    <property type="match status" value="5"/>
</dbReference>
<accession>A0A182XX40</accession>
<evidence type="ECO:0000256" key="3">
    <source>
        <dbReference type="ARBA" id="ARBA00023157"/>
    </source>
</evidence>
<dbReference type="InterPro" id="IPR003599">
    <property type="entry name" value="Ig_sub"/>
</dbReference>
<keyword evidence="9" id="KW-1185">Reference proteome</keyword>
<feature type="compositionally biased region" description="Acidic residues" evidence="6">
    <location>
        <begin position="1591"/>
        <end position="1608"/>
    </location>
</feature>
<dbReference type="Pfam" id="PF13927">
    <property type="entry name" value="Ig_3"/>
    <property type="match status" value="2"/>
</dbReference>
<dbReference type="InterPro" id="IPR013783">
    <property type="entry name" value="Ig-like_fold"/>
</dbReference>
<feature type="compositionally biased region" description="Low complexity" evidence="6">
    <location>
        <begin position="1372"/>
        <end position="1381"/>
    </location>
</feature>
<name>A0A182XX40_ANOST</name>
<keyword evidence="2" id="KW-0472">Membrane</keyword>
<feature type="region of interest" description="Disordered" evidence="6">
    <location>
        <begin position="1351"/>
        <end position="1381"/>
    </location>
</feature>
<reference evidence="8" key="2">
    <citation type="submission" date="2020-05" db="UniProtKB">
        <authorList>
            <consortium name="EnsemblMetazoa"/>
        </authorList>
    </citation>
    <scope>IDENTIFICATION</scope>
    <source>
        <strain evidence="8">Indian</strain>
    </source>
</reference>
<sequence>MVTIGLQRFAEQPKYTEVNPGQDALLVCKVIDKRGVCSWQKDNKPVGIYPKKYEWASQYGIGQTAHVGGDCSLWVRAAQLEFDDGLWECQVTASDFTTQDALTSQPVRLVVRVPPQRPRLEHEGVHVPPGHNVTVDSGAVATVKCVSHYGNPPAQLKWFLGDQEISPIHPQTNSTEPDNPRTWSAASVVQIPANKERHGTVLKCLALHESYAARSVAVEARLDVKYAPTVRLMGAPQIDLEEGKDSLILRCVADANPPASIVWRRAGRSEIASLQESLQLRPVGRRDAGLYTCQAQNSVGTSDTMSLQLDVKYAPKILSAGPDRLTTAPLFSPAAFECVAEGNPAPTYKWVQRISTQGKPFLDRGRESRLVIDNVTYDYQGEYECRATNFINGQERTVTSDPIALQVVGAPQVLRTTSASGGVAGHSVSVRKGDSATLSLIVCADPRPRHVAWEWGSLRLEAGSGIGRYRVDDVTQDSREDCYLATLHIDDADLQDQRPYYLVVENERGTDRHAISLRVEGMFSVEPLELSYLLGIAGGCLAAFLILICLCIYAVRARKCCFRNRNNYKTSEKDSEKADLKSRSDSTSVPPLDSIYTTPTGFHHHHHHPHHAAHHPHQNGTPGSPEAMKTPNSETDCGTVKESLTDDASTAGTSPLQQDGAVCGGPDRSEPEQTFAHGSVAVEDGDRCVREHSSPGTSLSRSAGPTRSHDRTQGHSAPQTAGTRLERYGSTSADSASDETKVRPPVKASDYGLERFNRLLERLDRGNFLIKTSFKKSYSLILMSARGSIPTAGDAGGVEVGGVESSGNDSTTSTNTGTGDSKTDGSGPTVGCNSSSVSNSSNSSAGAPSSGISGPGVSIKRMLLHQQTDKRPAMGGSLRGWYPRTRGILIKANSSSGIYQLAGMGRAESATLEQVENGPELTAQAQIAPSAELASPTDRRTSDQRKANPVPVLSETAPTNTATDATVTSGHNYNSNSLAPDDAVKNDAESLIAGSGQDHTANNESDELCRSEVYDNDSGSGSGDRAGQQQQQLLNNHSATVSVSPRTANAEPGRNNYENIRPSSHHRSRQRLSSLDGASHTLGPGGRKPIVRKKSNAASVASGSEWDEDSGWMRCGPDDIADGEAPLSSSFPHTSSGYYWQSTECAVPTRFFQRQDYVQPATTTLDFPPGPSNAPAQEGAQDPERAVKRAQGKKRWLGSKATKSKTLSSGLDGKPTMGNKDTDAEHPFQLAALFGGGTAHSGNQSRKRQDARVPQLKNINLHFPNKTSHHQQQHEYDDQSQHELRGSSRMPTGNIPAGALFHQPTGYHQLSLPPQTVGAAAAAAPGRCERKYFNKAKSHFLKLGQKWRLLSASGGGKPRPTHRTGAGHHQHQQQQQQHQQHISSYNLDDLIKATHRYGQENESANLSQKIVYKSYKSELDLTKNLAYLDSFLNEHFDGDRDDRRQRTTVGRYSRHKRAKSCSKTLDPSLKVAAVGRASLNADELAMAGEEDPGTDSTLEAAAVAVPRAGRTSSNLIQLEDVWDGGRGHRGQWVTTNTSSSSSEYLRNNLSTARASAKPNVKANKMRDFFRFDGTGGGVEDSATYGKVRDGEELEDDDDDDEEDDDEDEEILELEDDDDARMLLFDSLPTFAGGPGNVGTVGPVANRTTTAFVEHYGKNNATSSSLSSSDYASVYSATSSGGNGTANTPGPGKPATASHHGTQFKLLATPEEGASGSECVPRVDYSPQKHHQSSPKQQRAHQLSRMNVMPCNNATNPFLMMTLSAGEGVPTGSSSHRIYNNFLDGSPARTRGGTLSVPGSPADKPLEKNHRLRSKPQPGASFPTGRLPSTGSVSPRGGTDRYDYRAQPKPSNGRAHFRQMAPAALDTDLTYQEDYLEHYQNAARARSTMQPGHGDTEPALHLRSHRRNARTVGGTGGEDPHNNALANENSDDNDTDEEPRTLAKPGDGDIVDDDVATTDELLLLVNAAIDIRRSQAVEQPGLLLGNARQKNAAARKEQLQRASTQTDTTNRRIAANEPLSGGSECVANESKTLLTYRPQAQPYEPTSNQLFNGEFRSMGDPPAPGSTGTRRPFASLNHPANGSAASSKSLGNSYLSYGPHRVIVSQSRKERGEVVLEYEC</sequence>
<evidence type="ECO:0000256" key="1">
    <source>
        <dbReference type="ARBA" id="ARBA00004479"/>
    </source>
</evidence>
<feature type="region of interest" description="Disordered" evidence="6">
    <location>
        <begin position="1579"/>
        <end position="1608"/>
    </location>
</feature>
<evidence type="ECO:0000256" key="5">
    <source>
        <dbReference type="ARBA" id="ARBA00023319"/>
    </source>
</evidence>
<feature type="domain" description="Ig-like" evidence="7">
    <location>
        <begin position="118"/>
        <end position="223"/>
    </location>
</feature>
<dbReference type="VEuPathDB" id="VectorBase:ASTE011443"/>
<feature type="compositionally biased region" description="Low complexity" evidence="6">
    <location>
        <begin position="801"/>
        <end position="827"/>
    </location>
</feature>
<feature type="region of interest" description="Disordered" evidence="6">
    <location>
        <begin position="1161"/>
        <end position="1223"/>
    </location>
</feature>
<feature type="domain" description="Ig-like" evidence="7">
    <location>
        <begin position="7"/>
        <end position="103"/>
    </location>
</feature>
<feature type="compositionally biased region" description="Basic and acidic residues" evidence="6">
    <location>
        <begin position="684"/>
        <end position="693"/>
    </location>
</feature>
<dbReference type="VEuPathDB" id="VectorBase:ASTE011442"/>
<dbReference type="GO" id="GO:0005911">
    <property type="term" value="C:cell-cell junction"/>
    <property type="evidence" value="ECO:0007669"/>
    <property type="project" value="TreeGrafter"/>
</dbReference>
<feature type="compositionally biased region" description="Polar residues" evidence="6">
    <location>
        <begin position="646"/>
        <end position="657"/>
    </location>
</feature>
<feature type="region of interest" description="Disordered" evidence="6">
    <location>
        <begin position="1265"/>
        <end position="1286"/>
    </location>
</feature>
<keyword evidence="4" id="KW-0325">Glycoprotein</keyword>
<feature type="region of interest" description="Disordered" evidence="6">
    <location>
        <begin position="789"/>
        <end position="856"/>
    </location>
</feature>
<evidence type="ECO:0000256" key="6">
    <source>
        <dbReference type="SAM" id="MobiDB-lite"/>
    </source>
</evidence>
<feature type="compositionally biased region" description="Basic residues" evidence="6">
    <location>
        <begin position="602"/>
        <end position="617"/>
    </location>
</feature>
<evidence type="ECO:0000256" key="4">
    <source>
        <dbReference type="ARBA" id="ARBA00023180"/>
    </source>
</evidence>
<dbReference type="VEuPathDB" id="VectorBase:ASTEI20_044959"/>
<feature type="domain" description="Ig-like" evidence="7">
    <location>
        <begin position="315"/>
        <end position="399"/>
    </location>
</feature>
<feature type="compositionally biased region" description="Basic and acidic residues" evidence="6">
    <location>
        <begin position="1272"/>
        <end position="1286"/>
    </location>
</feature>
<proteinExistence type="predicted"/>
<feature type="compositionally biased region" description="Polar residues" evidence="6">
    <location>
        <begin position="585"/>
        <end position="600"/>
    </location>
</feature>
<dbReference type="InterPro" id="IPR007110">
    <property type="entry name" value="Ig-like_dom"/>
</dbReference>
<dbReference type="Pfam" id="PF08205">
    <property type="entry name" value="C2-set_2"/>
    <property type="match status" value="1"/>
</dbReference>
<dbReference type="OMA" id="HYISSYN"/>
<evidence type="ECO:0000256" key="2">
    <source>
        <dbReference type="ARBA" id="ARBA00023136"/>
    </source>
</evidence>
<dbReference type="SUPFAM" id="SSF48726">
    <property type="entry name" value="Immunoglobulin"/>
    <property type="match status" value="4"/>
</dbReference>
<feature type="region of interest" description="Disordered" evidence="6">
    <location>
        <begin position="1884"/>
        <end position="1951"/>
    </location>
</feature>
<feature type="compositionally biased region" description="Polar residues" evidence="6">
    <location>
        <begin position="2077"/>
        <end position="2091"/>
    </location>
</feature>